<dbReference type="Gene3D" id="3.40.50.1000">
    <property type="entry name" value="HAD superfamily/HAD-like"/>
    <property type="match status" value="1"/>
</dbReference>
<sequence>MKRLWVEEHLGLDAAYKLIISPNKGLNLGHYLIDDYIGKGQENFEGQLLQFESSEYPVWKSIRRFFEL</sequence>
<accession>R4YVB8</accession>
<gene>
    <name evidence="1" type="ORF">OLEAN_C37480</name>
</gene>
<dbReference type="InterPro" id="IPR023214">
    <property type="entry name" value="HAD_sf"/>
</dbReference>
<dbReference type="Proteomes" id="UP000032749">
    <property type="component" value="Chromosome"/>
</dbReference>
<organism evidence="1 2">
    <name type="scientific">Oleispira antarctica RB-8</name>
    <dbReference type="NCBI Taxonomy" id="698738"/>
    <lineage>
        <taxon>Bacteria</taxon>
        <taxon>Pseudomonadati</taxon>
        <taxon>Pseudomonadota</taxon>
        <taxon>Gammaproteobacteria</taxon>
        <taxon>Oceanospirillales</taxon>
        <taxon>Oceanospirillaceae</taxon>
        <taxon>Oleispira</taxon>
    </lineage>
</organism>
<protein>
    <submittedName>
        <fullName evidence="1">5\'(3\')-deoxyribonucleotidase (Phage associated)</fullName>
    </submittedName>
</protein>
<dbReference type="KEGG" id="oai:OLEAN_C37480"/>
<dbReference type="STRING" id="698738.OLEAN_C37480"/>
<evidence type="ECO:0000313" key="2">
    <source>
        <dbReference type="Proteomes" id="UP000032749"/>
    </source>
</evidence>
<proteinExistence type="predicted"/>
<dbReference type="AlphaFoldDB" id="R4YVB8"/>
<dbReference type="EMBL" id="FO203512">
    <property type="protein sequence ID" value="CCK77924.1"/>
    <property type="molecule type" value="Genomic_DNA"/>
</dbReference>
<evidence type="ECO:0000313" key="1">
    <source>
        <dbReference type="EMBL" id="CCK77924.1"/>
    </source>
</evidence>
<name>R4YVB8_OLEAN</name>
<dbReference type="HOGENOM" id="CLU_2789846_0_0_6"/>
<reference evidence="1 2" key="1">
    <citation type="journal article" date="2013" name="Nat. Commun.">
        <title>Genome sequence and functional genomic analysis of the oil-degrading bacterium Oleispira antarctica.</title>
        <authorList>
            <person name="Kube M."/>
            <person name="Chernikova T.N."/>
            <person name="Al-Ramahi Y."/>
            <person name="Beloqui A."/>
            <person name="Lopez-Cortez N."/>
            <person name="Guazzaroni M.E."/>
            <person name="Heipieper H.J."/>
            <person name="Klages S."/>
            <person name="Kotsyurbenko O.R."/>
            <person name="Langer I."/>
            <person name="Nechitaylo T.Y."/>
            <person name="Lunsdorf H."/>
            <person name="Fernandez M."/>
            <person name="Juarez S."/>
            <person name="Ciordia S."/>
            <person name="Singer A."/>
            <person name="Kagan O."/>
            <person name="Egorova O."/>
            <person name="Petit P.A."/>
            <person name="Stogios P."/>
            <person name="Kim Y."/>
            <person name="Tchigvintsev A."/>
            <person name="Flick R."/>
            <person name="Denaro R."/>
            <person name="Genovese M."/>
            <person name="Albar J.P."/>
            <person name="Reva O.N."/>
            <person name="Martinez-Gomariz M."/>
            <person name="Tran H."/>
            <person name="Ferrer M."/>
            <person name="Savchenko A."/>
            <person name="Yakunin A.F."/>
            <person name="Yakimov M.M."/>
            <person name="Golyshina O.V."/>
            <person name="Reinhardt R."/>
            <person name="Golyshin P.N."/>
        </authorList>
    </citation>
    <scope>NUCLEOTIDE SEQUENCE [LARGE SCALE GENOMIC DNA]</scope>
</reference>
<keyword evidence="2" id="KW-1185">Reference proteome</keyword>